<protein>
    <submittedName>
        <fullName evidence="2">Uncharacterized protein</fullName>
    </submittedName>
</protein>
<dbReference type="Proteomes" id="UP001302429">
    <property type="component" value="Chromosome"/>
</dbReference>
<organism evidence="2 3">
    <name type="scientific">Alterisphingorhabdus coralli</name>
    <dbReference type="NCBI Taxonomy" id="3071408"/>
    <lineage>
        <taxon>Bacteria</taxon>
        <taxon>Pseudomonadati</taxon>
        <taxon>Pseudomonadota</taxon>
        <taxon>Alphaproteobacteria</taxon>
        <taxon>Sphingomonadales</taxon>
        <taxon>Sphingomonadaceae</taxon>
        <taxon>Alterisphingorhabdus (ex Yan et al. 2024)</taxon>
    </lineage>
</organism>
<accession>A0AA97HZT6</accession>
<name>A0AA97HZT6_9SPHN</name>
<keyword evidence="1" id="KW-0472">Membrane</keyword>
<dbReference type="EMBL" id="CP136594">
    <property type="protein sequence ID" value="WOE74177.1"/>
    <property type="molecule type" value="Genomic_DNA"/>
</dbReference>
<feature type="transmembrane region" description="Helical" evidence="1">
    <location>
        <begin position="46"/>
        <end position="63"/>
    </location>
</feature>
<keyword evidence="3" id="KW-1185">Reference proteome</keyword>
<feature type="transmembrane region" description="Helical" evidence="1">
    <location>
        <begin position="6"/>
        <end position="25"/>
    </location>
</feature>
<dbReference type="AlphaFoldDB" id="A0AA97HZT6"/>
<dbReference type="RefSeq" id="WP_317080410.1">
    <property type="nucleotide sequence ID" value="NZ_CP136594.1"/>
</dbReference>
<keyword evidence="1" id="KW-0812">Transmembrane</keyword>
<proteinExistence type="predicted"/>
<sequence>MDELANHPWGIAAVAAVMVAIICALMEKRRNDRVDLERVGFMPWNLIMVLSLIIGAFAAGLGLRGL</sequence>
<reference evidence="2 3" key="1">
    <citation type="submission" date="2023-10" db="EMBL/GenBank/DDBJ databases">
        <title>Complete genome sequence of a Sphingomonadaceae bacterium.</title>
        <authorList>
            <person name="Yan C."/>
        </authorList>
    </citation>
    <scope>NUCLEOTIDE SEQUENCE [LARGE SCALE GENOMIC DNA]</scope>
    <source>
        <strain evidence="2 3">SCSIO 66989</strain>
    </source>
</reference>
<keyword evidence="1" id="KW-1133">Transmembrane helix</keyword>
<dbReference type="KEGG" id="acoa:RB602_09955"/>
<evidence type="ECO:0000256" key="1">
    <source>
        <dbReference type="SAM" id="Phobius"/>
    </source>
</evidence>
<gene>
    <name evidence="2" type="ORF">RB602_09955</name>
</gene>
<evidence type="ECO:0000313" key="3">
    <source>
        <dbReference type="Proteomes" id="UP001302429"/>
    </source>
</evidence>
<evidence type="ECO:0000313" key="2">
    <source>
        <dbReference type="EMBL" id="WOE74177.1"/>
    </source>
</evidence>